<keyword evidence="1" id="KW-0812">Transmembrane</keyword>
<protein>
    <submittedName>
        <fullName evidence="2">Uncharacterized protein</fullName>
    </submittedName>
</protein>
<dbReference type="KEGG" id="xdi:EZH22_22010"/>
<evidence type="ECO:0000313" key="2">
    <source>
        <dbReference type="EMBL" id="QRG05697.1"/>
    </source>
</evidence>
<sequence>MADLFYILAGVALFAALGAWAMAVRGGRAALAANAAAGRGGGPGSYALLVLWPFAVKRLGSDADADAVRTGKASIAFFVSLTIAIASISAYTNLTFKRDHAAPAGPAPAAPANAPTKS</sequence>
<dbReference type="AlphaFoldDB" id="A0A974PLD1"/>
<feature type="transmembrane region" description="Helical" evidence="1">
    <location>
        <begin position="36"/>
        <end position="55"/>
    </location>
</feature>
<proteinExistence type="predicted"/>
<organism evidence="2 3">
    <name type="scientific">Xanthobacter dioxanivorans</name>
    <dbReference type="NCBI Taxonomy" id="2528964"/>
    <lineage>
        <taxon>Bacteria</taxon>
        <taxon>Pseudomonadati</taxon>
        <taxon>Pseudomonadota</taxon>
        <taxon>Alphaproteobacteria</taxon>
        <taxon>Hyphomicrobiales</taxon>
        <taxon>Xanthobacteraceae</taxon>
        <taxon>Xanthobacter</taxon>
    </lineage>
</organism>
<accession>A0A974PLD1</accession>
<feature type="transmembrane region" description="Helical" evidence="1">
    <location>
        <begin position="6"/>
        <end position="24"/>
    </location>
</feature>
<evidence type="ECO:0000256" key="1">
    <source>
        <dbReference type="SAM" id="Phobius"/>
    </source>
</evidence>
<evidence type="ECO:0000313" key="3">
    <source>
        <dbReference type="Proteomes" id="UP000596427"/>
    </source>
</evidence>
<reference evidence="2 3" key="1">
    <citation type="submission" date="2020-10" db="EMBL/GenBank/DDBJ databases">
        <title>Degradation of 1,4-Dioxane by Xanthobacter sp. YN2, via a Novel Group-2 Soluble Di-Iron Monooxygenase.</title>
        <authorList>
            <person name="Ma F."/>
            <person name="Wang Y."/>
            <person name="Yang J."/>
            <person name="Guo H."/>
            <person name="Su D."/>
            <person name="Yu L."/>
        </authorList>
    </citation>
    <scope>NUCLEOTIDE SEQUENCE [LARGE SCALE GENOMIC DNA]</scope>
    <source>
        <strain evidence="2 3">YN2</strain>
    </source>
</reference>
<keyword evidence="1" id="KW-0472">Membrane</keyword>
<dbReference type="RefSeq" id="WP_203192564.1">
    <property type="nucleotide sequence ID" value="NZ_CP063362.1"/>
</dbReference>
<dbReference type="EMBL" id="CP063362">
    <property type="protein sequence ID" value="QRG05697.1"/>
    <property type="molecule type" value="Genomic_DNA"/>
</dbReference>
<dbReference type="Proteomes" id="UP000596427">
    <property type="component" value="Chromosome"/>
</dbReference>
<name>A0A974PLD1_9HYPH</name>
<feature type="transmembrane region" description="Helical" evidence="1">
    <location>
        <begin position="75"/>
        <end position="94"/>
    </location>
</feature>
<keyword evidence="3" id="KW-1185">Reference proteome</keyword>
<gene>
    <name evidence="2" type="ORF">EZH22_22010</name>
</gene>
<keyword evidence="1" id="KW-1133">Transmembrane helix</keyword>